<comment type="cofactor">
    <cofactor evidence="1">
        <name>Fe cation</name>
        <dbReference type="ChEBI" id="CHEBI:24875"/>
    </cofactor>
</comment>
<evidence type="ECO:0000313" key="8">
    <source>
        <dbReference type="Proteomes" id="UP000032544"/>
    </source>
</evidence>
<dbReference type="SUPFAM" id="SSF56796">
    <property type="entry name" value="Dehydroquinate synthase-like"/>
    <property type="match status" value="1"/>
</dbReference>
<dbReference type="EMBL" id="JRHC01000004">
    <property type="protein sequence ID" value="KJF43120.1"/>
    <property type="molecule type" value="Genomic_DNA"/>
</dbReference>
<feature type="domain" description="Alcohol dehydrogenase iron-type/glycerol dehydrogenase GldA" evidence="5">
    <location>
        <begin position="12"/>
        <end position="176"/>
    </location>
</feature>
<evidence type="ECO:0000256" key="1">
    <source>
        <dbReference type="ARBA" id="ARBA00001962"/>
    </source>
</evidence>
<comment type="similarity">
    <text evidence="2">Belongs to the iron-containing alcohol dehydrogenase family.</text>
</comment>
<dbReference type="PROSITE" id="PS00913">
    <property type="entry name" value="ADH_IRON_1"/>
    <property type="match status" value="1"/>
</dbReference>
<dbReference type="GO" id="GO:0004022">
    <property type="term" value="F:alcohol dehydrogenase (NAD+) activity"/>
    <property type="evidence" value="ECO:0007669"/>
    <property type="project" value="TreeGrafter"/>
</dbReference>
<sequence>MAVNFSFATAGQIIFGNHSLEKVSNLVAGFGKKVVLVTGKNSSRAKELMAKFSPGTDTVIFNVPGEPTTGLIEGGVQLARQHASDVIVGFGGGSVIDSAKAIAAMATNKGELFDYLEVIGQGKPLTEKPLPCIAIPTTAGTGAEVTKNSVIKSPENNVKVSLRSNYMYPDIAVVDPVLTWSMPPALTASTGVDALTHLLETFVSNQANPFIDMLCREGLTRISRSLRKAYKDGSDKEAREDMAMASLLGGMALANVKLGAVHGFAGPMGGMFPIPHGAVCACLMSAVIEENIQALRENKLDSSKFDELAKILTGNEKAMSNDAAIWAAELVAELQIPSLSEFGLTKEDFPVLVEKAKVASSMKGNPVELTDEQLFRILERSL</sequence>
<dbReference type="PANTHER" id="PTHR11496">
    <property type="entry name" value="ALCOHOL DEHYDROGENASE"/>
    <property type="match status" value="1"/>
</dbReference>
<evidence type="ECO:0000259" key="6">
    <source>
        <dbReference type="Pfam" id="PF25137"/>
    </source>
</evidence>
<organism evidence="7 8">
    <name type="scientific">Draconibacterium sediminis</name>
    <dbReference type="NCBI Taxonomy" id="1544798"/>
    <lineage>
        <taxon>Bacteria</taxon>
        <taxon>Pseudomonadati</taxon>
        <taxon>Bacteroidota</taxon>
        <taxon>Bacteroidia</taxon>
        <taxon>Marinilabiliales</taxon>
        <taxon>Prolixibacteraceae</taxon>
        <taxon>Draconibacterium</taxon>
    </lineage>
</organism>
<evidence type="ECO:0000256" key="3">
    <source>
        <dbReference type="ARBA" id="ARBA00023002"/>
    </source>
</evidence>
<evidence type="ECO:0000256" key="4">
    <source>
        <dbReference type="ARBA" id="ARBA00023027"/>
    </source>
</evidence>
<dbReference type="CDD" id="cd08183">
    <property type="entry name" value="Fe-ADH-like"/>
    <property type="match status" value="1"/>
</dbReference>
<dbReference type="GO" id="GO:0046872">
    <property type="term" value="F:metal ion binding"/>
    <property type="evidence" value="ECO:0007669"/>
    <property type="project" value="InterPro"/>
</dbReference>
<keyword evidence="8" id="KW-1185">Reference proteome</keyword>
<accession>A0A0D8J811</accession>
<keyword evidence="4" id="KW-0520">NAD</keyword>
<dbReference type="InterPro" id="IPR001670">
    <property type="entry name" value="ADH_Fe/GldA"/>
</dbReference>
<reference evidence="7 8" key="1">
    <citation type="submission" date="2014-09" db="EMBL/GenBank/DDBJ databases">
        <title>Draft Genome Sequence of Draconibacterium sp. JN14CK-3.</title>
        <authorList>
            <person name="Dong C."/>
            <person name="Lai Q."/>
            <person name="Shao Z."/>
        </authorList>
    </citation>
    <scope>NUCLEOTIDE SEQUENCE [LARGE SCALE GENOMIC DNA]</scope>
    <source>
        <strain evidence="7 8">JN14CK-3</strain>
    </source>
</reference>
<name>A0A0D8J811_9BACT</name>
<comment type="caution">
    <text evidence="7">The sequence shown here is derived from an EMBL/GenBank/DDBJ whole genome shotgun (WGS) entry which is preliminary data.</text>
</comment>
<dbReference type="Gene3D" id="1.20.1090.10">
    <property type="entry name" value="Dehydroquinate synthase-like - alpha domain"/>
    <property type="match status" value="1"/>
</dbReference>
<dbReference type="PATRIC" id="fig|1544798.3.peg.3611"/>
<dbReference type="STRING" id="1544798.LH29_17235"/>
<dbReference type="InterPro" id="IPR018211">
    <property type="entry name" value="ADH_Fe_CS"/>
</dbReference>
<dbReference type="Gene3D" id="3.40.50.1970">
    <property type="match status" value="1"/>
</dbReference>
<protein>
    <submittedName>
        <fullName evidence="7">Alcohol dehydrogenase</fullName>
    </submittedName>
</protein>
<proteinExistence type="inferred from homology"/>
<keyword evidence="3" id="KW-0560">Oxidoreductase</keyword>
<dbReference type="AlphaFoldDB" id="A0A0D8J811"/>
<dbReference type="Pfam" id="PF25137">
    <property type="entry name" value="ADH_Fe_C"/>
    <property type="match status" value="1"/>
</dbReference>
<dbReference type="InterPro" id="IPR039697">
    <property type="entry name" value="Alcohol_dehydrogenase_Fe"/>
</dbReference>
<dbReference type="InterPro" id="IPR056798">
    <property type="entry name" value="ADH_Fe_C"/>
</dbReference>
<evidence type="ECO:0000259" key="5">
    <source>
        <dbReference type="Pfam" id="PF00465"/>
    </source>
</evidence>
<evidence type="ECO:0000313" key="7">
    <source>
        <dbReference type="EMBL" id="KJF43120.1"/>
    </source>
</evidence>
<gene>
    <name evidence="7" type="ORF">LH29_17235</name>
</gene>
<feature type="domain" description="Fe-containing alcohol dehydrogenase-like C-terminal" evidence="6">
    <location>
        <begin position="187"/>
        <end position="381"/>
    </location>
</feature>
<dbReference type="FunFam" id="3.40.50.1970:FF:000003">
    <property type="entry name" value="Alcohol dehydrogenase, iron-containing"/>
    <property type="match status" value="1"/>
</dbReference>
<dbReference type="RefSeq" id="WP_045031759.1">
    <property type="nucleotide sequence ID" value="NZ_JRHC01000004.1"/>
</dbReference>
<dbReference type="PANTHER" id="PTHR11496:SF102">
    <property type="entry name" value="ALCOHOL DEHYDROGENASE 4"/>
    <property type="match status" value="1"/>
</dbReference>
<dbReference type="OrthoDB" id="9801156at2"/>
<dbReference type="Proteomes" id="UP000032544">
    <property type="component" value="Unassembled WGS sequence"/>
</dbReference>
<evidence type="ECO:0000256" key="2">
    <source>
        <dbReference type="ARBA" id="ARBA00007358"/>
    </source>
</evidence>
<dbReference type="Pfam" id="PF00465">
    <property type="entry name" value="Fe-ADH"/>
    <property type="match status" value="1"/>
</dbReference>